<comment type="caution">
    <text evidence="1">The sequence shown here is derived from an EMBL/GenBank/DDBJ whole genome shotgun (WGS) entry which is preliminary data.</text>
</comment>
<reference evidence="1" key="2">
    <citation type="submission" date="2020-09" db="EMBL/GenBank/DDBJ databases">
        <authorList>
            <person name="Sun Q."/>
            <person name="Ohkuma M."/>
        </authorList>
    </citation>
    <scope>NUCLEOTIDE SEQUENCE</scope>
    <source>
        <strain evidence="1">JCM 4059</strain>
    </source>
</reference>
<reference evidence="1" key="1">
    <citation type="journal article" date="2014" name="Int. J. Syst. Evol. Microbiol.">
        <title>Complete genome sequence of Corynebacterium casei LMG S-19264T (=DSM 44701T), isolated from a smear-ripened cheese.</title>
        <authorList>
            <consortium name="US DOE Joint Genome Institute (JGI-PGF)"/>
            <person name="Walter F."/>
            <person name="Albersmeier A."/>
            <person name="Kalinowski J."/>
            <person name="Ruckert C."/>
        </authorList>
    </citation>
    <scope>NUCLEOTIDE SEQUENCE</scope>
    <source>
        <strain evidence="1">JCM 4059</strain>
    </source>
</reference>
<accession>A0A919AXZ8</accession>
<protein>
    <recommendedName>
        <fullName evidence="3">DUF885 domain-containing protein</fullName>
    </recommendedName>
</protein>
<evidence type="ECO:0000313" key="2">
    <source>
        <dbReference type="Proteomes" id="UP000638313"/>
    </source>
</evidence>
<dbReference type="EMBL" id="BNBD01000001">
    <property type="protein sequence ID" value="GHF30207.1"/>
    <property type="molecule type" value="Genomic_DNA"/>
</dbReference>
<dbReference type="PANTHER" id="PTHR33361:SF2">
    <property type="entry name" value="DUF885 DOMAIN-CONTAINING PROTEIN"/>
    <property type="match status" value="1"/>
</dbReference>
<dbReference type="InterPro" id="IPR010281">
    <property type="entry name" value="DUF885"/>
</dbReference>
<keyword evidence="2" id="KW-1185">Reference proteome</keyword>
<dbReference type="Proteomes" id="UP000638313">
    <property type="component" value="Unassembled WGS sequence"/>
</dbReference>
<dbReference type="Pfam" id="PF05960">
    <property type="entry name" value="DUF885"/>
    <property type="match status" value="1"/>
</dbReference>
<sequence>MPNTTAAPLPRQVADAYVEALVALDPLLGTELGVAGSAPRLPDFSPDGHEALAALARDTLKQLDEAEARPGAGDEAERRCARLLRERLTARLALHEAGEPLCRVSNMHSPLHAMVDGFTIMPVDTDEDWAAVAARLRAVPAALEGYRASLAQGLARGLRGGPRQVATVLGQLDEWTGTRWLGTFAAGGPEPLRQELDQAAATATDALAELRSWLGGTYAPAVEGTPDPVGRERYALWSRQWNGADLDLDEAYAYGWAEFHRLLDEMRQEARRILPDARTPWEALAHLDVHGTYVEGVEETRVWLQRLMDETIEALDGTHFDLAERVKRVESCIAPPGGAAAPYYIQPSEDFSRPGRTWLPTMGETRFRVYDLVTTWYHEGVPGHHLQLAQWVHVADRLSRYQAGPGMIGANVEGWALYAERLMDELGFLTDPERRLGYLDAQMMRALRVIVDIGMHLGLEIPAHSPFHPGERWTPALAQEFFGLHSGQPGPYVESELVRYLGMPGQAIGYKLGERAWLAGRDAARKAHGAAFDAKRWHMAALSLGSMGLDDLVTELSAL</sequence>
<dbReference type="AlphaFoldDB" id="A0A919AXZ8"/>
<name>A0A919AXZ8_9ACTN</name>
<dbReference type="RefSeq" id="WP_190128042.1">
    <property type="nucleotide sequence ID" value="NZ_BNBD01000001.1"/>
</dbReference>
<organism evidence="1 2">
    <name type="scientific">Streptomyces mashuensis</name>
    <dbReference type="NCBI Taxonomy" id="33904"/>
    <lineage>
        <taxon>Bacteria</taxon>
        <taxon>Bacillati</taxon>
        <taxon>Actinomycetota</taxon>
        <taxon>Actinomycetes</taxon>
        <taxon>Kitasatosporales</taxon>
        <taxon>Streptomycetaceae</taxon>
        <taxon>Streptomyces</taxon>
    </lineage>
</organism>
<evidence type="ECO:0000313" key="1">
    <source>
        <dbReference type="EMBL" id="GHF30207.1"/>
    </source>
</evidence>
<proteinExistence type="predicted"/>
<gene>
    <name evidence="1" type="ORF">GCM10010218_09360</name>
</gene>
<evidence type="ECO:0008006" key="3">
    <source>
        <dbReference type="Google" id="ProtNLM"/>
    </source>
</evidence>
<dbReference type="PANTHER" id="PTHR33361">
    <property type="entry name" value="GLR0591 PROTEIN"/>
    <property type="match status" value="1"/>
</dbReference>